<sequence length="499" mass="57246">MPPRREPRTSSESNFPDIGQLGEAIANVIQSSLRLPQWTPLESIYNLKLNNFVGTEGPEETERWLNHVEKTYRVMQRHENLPEDRWVEMTTWFIGEEVASWWRKESFQLSLEEAADWEVFKQLFQKRFVPPEYIDRKKQEFTHLKQGKMSTNEYYGKFIDLSRYCPEIAENPAEMLRRFKWGTRKKWRSIATMISCSTCQEFYEILLRVEDSEMMPSDSEEEEEKDNNQKKNNNKDKGQSSQGPRKMQSFKRSGTSSGSSSGGTSSKASWRGGRSGGSRFQRQRDFSGSGDPFYRRYNGKHFGDCRQGSRGCFVCGWTGHRAVQCPQNQQKSQPPALPPAVPLQQVPGPSAYTSTSYGGAYHYQGDVAPYSGGQYQYPHDLYHQSGYAQYPGGYTPYPPYSGGGSQWYPGWQSQNVEVASSSAGSSRQPNQPGQGRGLQRRGNQTNRGRRRRHQPQGRVHHITLQDAWSSPDLIMGKTFQEDERNEARLEGYDPATYQF</sequence>
<feature type="region of interest" description="Disordered" evidence="2">
    <location>
        <begin position="213"/>
        <end position="293"/>
    </location>
</feature>
<dbReference type="InterPro" id="IPR005162">
    <property type="entry name" value="Retrotrans_gag_dom"/>
</dbReference>
<name>A0A540MMD6_MALBA</name>
<evidence type="ECO:0000313" key="4">
    <source>
        <dbReference type="EMBL" id="TQD99950.1"/>
    </source>
</evidence>
<protein>
    <recommendedName>
        <fullName evidence="3">CCHC-type domain-containing protein</fullName>
    </recommendedName>
</protein>
<keyword evidence="1" id="KW-0479">Metal-binding</keyword>
<dbReference type="PANTHER" id="PTHR33223">
    <property type="entry name" value="CCHC-TYPE DOMAIN-CONTAINING PROTEIN"/>
    <property type="match status" value="1"/>
</dbReference>
<feature type="compositionally biased region" description="Basic residues" evidence="2">
    <location>
        <begin position="447"/>
        <end position="461"/>
    </location>
</feature>
<dbReference type="PANTHER" id="PTHR33223:SF6">
    <property type="entry name" value="CCHC-TYPE DOMAIN-CONTAINING PROTEIN"/>
    <property type="match status" value="1"/>
</dbReference>
<reference evidence="4 5" key="1">
    <citation type="journal article" date="2019" name="G3 (Bethesda)">
        <title>Sequencing of a Wild Apple (Malus baccata) Genome Unravels the Differences Between Cultivated and Wild Apple Species Regarding Disease Resistance and Cold Tolerance.</title>
        <authorList>
            <person name="Chen X."/>
        </authorList>
    </citation>
    <scope>NUCLEOTIDE SEQUENCE [LARGE SCALE GENOMIC DNA]</scope>
    <source>
        <strain evidence="5">cv. Shandingzi</strain>
        <tissue evidence="4">Leaves</tissue>
    </source>
</reference>
<proteinExistence type="predicted"/>
<dbReference type="Pfam" id="PF03732">
    <property type="entry name" value="Retrotrans_gag"/>
    <property type="match status" value="1"/>
</dbReference>
<organism evidence="4 5">
    <name type="scientific">Malus baccata</name>
    <name type="common">Siberian crab apple</name>
    <name type="synonym">Pyrus baccata</name>
    <dbReference type="NCBI Taxonomy" id="106549"/>
    <lineage>
        <taxon>Eukaryota</taxon>
        <taxon>Viridiplantae</taxon>
        <taxon>Streptophyta</taxon>
        <taxon>Embryophyta</taxon>
        <taxon>Tracheophyta</taxon>
        <taxon>Spermatophyta</taxon>
        <taxon>Magnoliopsida</taxon>
        <taxon>eudicotyledons</taxon>
        <taxon>Gunneridae</taxon>
        <taxon>Pentapetalae</taxon>
        <taxon>rosids</taxon>
        <taxon>fabids</taxon>
        <taxon>Rosales</taxon>
        <taxon>Rosaceae</taxon>
        <taxon>Amygdaloideae</taxon>
        <taxon>Maleae</taxon>
        <taxon>Malus</taxon>
    </lineage>
</organism>
<dbReference type="EMBL" id="VIEB01000225">
    <property type="protein sequence ID" value="TQD99950.1"/>
    <property type="molecule type" value="Genomic_DNA"/>
</dbReference>
<dbReference type="AlphaFoldDB" id="A0A540MMD6"/>
<feature type="compositionally biased region" description="Basic and acidic residues" evidence="2">
    <location>
        <begin position="226"/>
        <end position="238"/>
    </location>
</feature>
<accession>A0A540MMD6</accession>
<feature type="domain" description="CCHC-type" evidence="3">
    <location>
        <begin position="312"/>
        <end position="327"/>
    </location>
</feature>
<keyword evidence="1" id="KW-0863">Zinc-finger</keyword>
<evidence type="ECO:0000259" key="3">
    <source>
        <dbReference type="PROSITE" id="PS50158"/>
    </source>
</evidence>
<feature type="region of interest" description="Disordered" evidence="2">
    <location>
        <begin position="418"/>
        <end position="464"/>
    </location>
</feature>
<dbReference type="GO" id="GO:0003676">
    <property type="term" value="F:nucleic acid binding"/>
    <property type="evidence" value="ECO:0007669"/>
    <property type="project" value="InterPro"/>
</dbReference>
<dbReference type="Proteomes" id="UP000315295">
    <property type="component" value="Unassembled WGS sequence"/>
</dbReference>
<dbReference type="PROSITE" id="PS50158">
    <property type="entry name" value="ZF_CCHC"/>
    <property type="match status" value="1"/>
</dbReference>
<keyword evidence="1" id="KW-0862">Zinc</keyword>
<dbReference type="InterPro" id="IPR001878">
    <property type="entry name" value="Znf_CCHC"/>
</dbReference>
<evidence type="ECO:0000256" key="1">
    <source>
        <dbReference type="PROSITE-ProRule" id="PRU00047"/>
    </source>
</evidence>
<keyword evidence="5" id="KW-1185">Reference proteome</keyword>
<dbReference type="SMART" id="SM00343">
    <property type="entry name" value="ZnF_C2HC"/>
    <property type="match status" value="1"/>
</dbReference>
<evidence type="ECO:0000256" key="2">
    <source>
        <dbReference type="SAM" id="MobiDB-lite"/>
    </source>
</evidence>
<feature type="compositionally biased region" description="Low complexity" evidence="2">
    <location>
        <begin position="253"/>
        <end position="280"/>
    </location>
</feature>
<dbReference type="GO" id="GO:0008270">
    <property type="term" value="F:zinc ion binding"/>
    <property type="evidence" value="ECO:0007669"/>
    <property type="project" value="UniProtKB-KW"/>
</dbReference>
<comment type="caution">
    <text evidence="4">The sequence shown here is derived from an EMBL/GenBank/DDBJ whole genome shotgun (WGS) entry which is preliminary data.</text>
</comment>
<gene>
    <name evidence="4" type="ORF">C1H46_014454</name>
</gene>
<evidence type="ECO:0000313" key="5">
    <source>
        <dbReference type="Proteomes" id="UP000315295"/>
    </source>
</evidence>
<feature type="region of interest" description="Disordered" evidence="2">
    <location>
        <begin position="328"/>
        <end position="352"/>
    </location>
</feature>